<comment type="caution">
    <text evidence="1">The sequence shown here is derived from an EMBL/GenBank/DDBJ whole genome shotgun (WGS) entry which is preliminary data.</text>
</comment>
<dbReference type="Proteomes" id="UP001243717">
    <property type="component" value="Unassembled WGS sequence"/>
</dbReference>
<dbReference type="EMBL" id="JARXIC010000013">
    <property type="protein sequence ID" value="MDQ8194696.1"/>
    <property type="molecule type" value="Genomic_DNA"/>
</dbReference>
<sequence>MQCAPRLSGSAASRILSRKVCNPGSEAWQQSKDHLQRNSKPLQVGSRRFWNLNAPLVQDYLDEKQ</sequence>
<protein>
    <submittedName>
        <fullName evidence="1">Uncharacterized protein</fullName>
    </submittedName>
</protein>
<name>A0ABU1AIQ7_9BACT</name>
<accession>A0ABU1AIQ7</accession>
<keyword evidence="2" id="KW-1185">Reference proteome</keyword>
<reference evidence="1 2" key="1">
    <citation type="submission" date="2023-04" db="EMBL/GenBank/DDBJ databases">
        <title>A novel bacteria isolated from coastal sediment.</title>
        <authorList>
            <person name="Liu X.-J."/>
            <person name="Du Z.-J."/>
        </authorList>
    </citation>
    <scope>NUCLEOTIDE SEQUENCE [LARGE SCALE GENOMIC DNA]</scope>
    <source>
        <strain evidence="1 2">SDUM461004</strain>
    </source>
</reference>
<dbReference type="RefSeq" id="WP_308985163.1">
    <property type="nucleotide sequence ID" value="NZ_JARXIC010000013.1"/>
</dbReference>
<proteinExistence type="predicted"/>
<evidence type="ECO:0000313" key="2">
    <source>
        <dbReference type="Proteomes" id="UP001243717"/>
    </source>
</evidence>
<gene>
    <name evidence="1" type="ORF">QEH59_09680</name>
</gene>
<organism evidence="1 2">
    <name type="scientific">Thalassobacterium sedimentorum</name>
    <dbReference type="NCBI Taxonomy" id="3041258"/>
    <lineage>
        <taxon>Bacteria</taxon>
        <taxon>Pseudomonadati</taxon>
        <taxon>Verrucomicrobiota</taxon>
        <taxon>Opitutia</taxon>
        <taxon>Puniceicoccales</taxon>
        <taxon>Coraliomargaritaceae</taxon>
        <taxon>Thalassobacterium</taxon>
    </lineage>
</organism>
<evidence type="ECO:0000313" key="1">
    <source>
        <dbReference type="EMBL" id="MDQ8194696.1"/>
    </source>
</evidence>